<dbReference type="Pfam" id="PF08530">
    <property type="entry name" value="PepX_C"/>
    <property type="match status" value="1"/>
</dbReference>
<dbReference type="InterPro" id="IPR050585">
    <property type="entry name" value="Xaa-Pro_dipeptidyl-ppase/CocE"/>
</dbReference>
<dbReference type="SMART" id="SM00939">
    <property type="entry name" value="PepX_C"/>
    <property type="match status" value="1"/>
</dbReference>
<feature type="domain" description="Xaa-Pro dipeptidyl-peptidase C-terminal" evidence="2">
    <location>
        <begin position="330"/>
        <end position="564"/>
    </location>
</feature>
<dbReference type="InterPro" id="IPR013736">
    <property type="entry name" value="Xaa-Pro_dipept_C"/>
</dbReference>
<name>A0A6J7R796_9ZZZZ</name>
<dbReference type="AlphaFoldDB" id="A0A6J7R796"/>
<dbReference type="PANTHER" id="PTHR43056:SF10">
    <property type="entry name" value="COCE_NOND FAMILY, PUTATIVE (AFU_ORTHOLOGUE AFUA_7G00600)-RELATED"/>
    <property type="match status" value="1"/>
</dbReference>
<dbReference type="InterPro" id="IPR008979">
    <property type="entry name" value="Galactose-bd-like_sf"/>
</dbReference>
<keyword evidence="1" id="KW-0378">Hydrolase</keyword>
<evidence type="ECO:0000313" key="3">
    <source>
        <dbReference type="EMBL" id="CAB5024550.1"/>
    </source>
</evidence>
<reference evidence="3" key="1">
    <citation type="submission" date="2020-05" db="EMBL/GenBank/DDBJ databases">
        <authorList>
            <person name="Chiriac C."/>
            <person name="Salcher M."/>
            <person name="Ghai R."/>
            <person name="Kavagutti S V."/>
        </authorList>
    </citation>
    <scope>NUCLEOTIDE SEQUENCE</scope>
</reference>
<dbReference type="InterPro" id="IPR029058">
    <property type="entry name" value="AB_hydrolase_fold"/>
</dbReference>
<gene>
    <name evidence="3" type="ORF">UFOPK3992_01908</name>
</gene>
<dbReference type="PANTHER" id="PTHR43056">
    <property type="entry name" value="PEPTIDASE S9 PROLYL OLIGOPEPTIDASE"/>
    <property type="match status" value="1"/>
</dbReference>
<evidence type="ECO:0000256" key="1">
    <source>
        <dbReference type="ARBA" id="ARBA00022801"/>
    </source>
</evidence>
<accession>A0A6J7R796</accession>
<organism evidence="3">
    <name type="scientific">freshwater metagenome</name>
    <dbReference type="NCBI Taxonomy" id="449393"/>
    <lineage>
        <taxon>unclassified sequences</taxon>
        <taxon>metagenomes</taxon>
        <taxon>ecological metagenomes</taxon>
    </lineage>
</organism>
<evidence type="ECO:0000259" key="2">
    <source>
        <dbReference type="SMART" id="SM00939"/>
    </source>
</evidence>
<dbReference type="SUPFAM" id="SSF53474">
    <property type="entry name" value="alpha/beta-Hydrolases"/>
    <property type="match status" value="1"/>
</dbReference>
<proteinExistence type="predicted"/>
<dbReference type="Gene3D" id="3.40.50.1820">
    <property type="entry name" value="alpha/beta hydrolase"/>
    <property type="match status" value="2"/>
</dbReference>
<dbReference type="EMBL" id="CAFBOZ010000342">
    <property type="protein sequence ID" value="CAB5024550.1"/>
    <property type="molecule type" value="Genomic_DNA"/>
</dbReference>
<sequence length="572" mass="65246">MEWNDGQGDSWRDRISQPVHEMRVTKRLRVPMRDGVHLSVDVFAPDNDGAYPALVAYAPYWNEGQYLPVPTSNPHPTAAMGNYAIEAGDSAYLAARGYAHVVANVRGTGESEGEYQLMGPLEAQDGYDLIEWLAEQPWCDGNVGMVGVSYFSWIQYLVAAQQPPHLRAIAPIEGATDFYRDVCYRGGILSLGFLSYWNTELSDRESISRTERDLSPEDFQALTERIRDENLDIRHVYSAYQLLMAPRKNPVLHDAIMHPLDGPWYHERSGYQHFDRIDVPVLSGAALDFWDLHLAGGFRAWDRMSNPANKHMIYPRFHLRPFAENHDVLVRWYDHWMKGNDTGMLDESPVMLWVQGDDTWRNEHEWPLERTEWKRLYLRADNALSWDEPAPDEGSDSFDNIPYVYLESIFGGVPSAVYRTEPLESDLEVSGPIALELMGSLTDTDGHWIVEIRDVSPDGSTRIVTKGWLKASFRALNTELSTPFRPERDYTDPEPVTPGAIDRYAIQVHDTSNTFLAGHRLELIVKSLDHSLEGEWNTIFYHLPSSRDVTHTVHHNAENPSYLLLPVVPRAL</sequence>
<protein>
    <submittedName>
        <fullName evidence="3">Unannotated protein</fullName>
    </submittedName>
</protein>
<dbReference type="Pfam" id="PF02129">
    <property type="entry name" value="Peptidase_S15"/>
    <property type="match status" value="1"/>
</dbReference>
<dbReference type="InterPro" id="IPR000383">
    <property type="entry name" value="Xaa-Pro-like_dom"/>
</dbReference>
<dbReference type="InterPro" id="IPR005674">
    <property type="entry name" value="CocE/Ser_esterase"/>
</dbReference>
<dbReference type="NCBIfam" id="TIGR00976">
    <property type="entry name" value="CocE_NonD"/>
    <property type="match status" value="1"/>
</dbReference>
<dbReference type="Gene3D" id="2.60.120.260">
    <property type="entry name" value="Galactose-binding domain-like"/>
    <property type="match status" value="1"/>
</dbReference>
<dbReference type="SUPFAM" id="SSF49785">
    <property type="entry name" value="Galactose-binding domain-like"/>
    <property type="match status" value="1"/>
</dbReference>
<dbReference type="GO" id="GO:0008239">
    <property type="term" value="F:dipeptidyl-peptidase activity"/>
    <property type="evidence" value="ECO:0007669"/>
    <property type="project" value="InterPro"/>
</dbReference>